<keyword evidence="2" id="KW-1185">Reference proteome</keyword>
<dbReference type="Proteomes" id="UP001647509">
    <property type="component" value="Unassembled WGS sequence"/>
</dbReference>
<accession>A0ACC5U9B3</accession>
<evidence type="ECO:0000313" key="2">
    <source>
        <dbReference type="Proteomes" id="UP001647509"/>
    </source>
</evidence>
<name>A0ACC5U9B3_9FLAO</name>
<proteinExistence type="predicted"/>
<dbReference type="EMBL" id="JAHKPD010000013">
    <property type="protein sequence ID" value="MBU2950924.1"/>
    <property type="molecule type" value="Genomic_DNA"/>
</dbReference>
<reference evidence="1" key="1">
    <citation type="submission" date="2021-05" db="EMBL/GenBank/DDBJ databases">
        <title>Draft genomes of bacteria isolated from model marine particles.</title>
        <authorList>
            <person name="Datta M.S."/>
            <person name="Schwartzman J.A."/>
            <person name="Enke T.N."/>
            <person name="Saavedra J."/>
            <person name="Cermak N."/>
            <person name="Cordero O.X."/>
        </authorList>
    </citation>
    <scope>NUCLEOTIDE SEQUENCE</scope>
    <source>
        <strain evidence="1">I2M19</strain>
    </source>
</reference>
<comment type="caution">
    <text evidence="1">The sequence shown here is derived from an EMBL/GenBank/DDBJ whole genome shotgun (WGS) entry which is preliminary data.</text>
</comment>
<gene>
    <name evidence="1" type="ORF">KO493_09455</name>
</gene>
<protein>
    <submittedName>
        <fullName evidence="1">T9SS type A sorting domain-containing protein</fullName>
    </submittedName>
</protein>
<organism evidence="1 2">
    <name type="scientific">Pseudotamlana agarivorans</name>
    <dbReference type="NCBI Taxonomy" id="481183"/>
    <lineage>
        <taxon>Bacteria</taxon>
        <taxon>Pseudomonadati</taxon>
        <taxon>Bacteroidota</taxon>
        <taxon>Flavobacteriia</taxon>
        <taxon>Flavobacteriales</taxon>
        <taxon>Flavobacteriaceae</taxon>
        <taxon>Pseudotamlana</taxon>
    </lineage>
</organism>
<evidence type="ECO:0000313" key="1">
    <source>
        <dbReference type="EMBL" id="MBU2950924.1"/>
    </source>
</evidence>
<sequence>MKKKITFITIKKDWVFISKTGIFLFMVLLHNLAQAQVFYNDTDAHLINSIEGSATWTQSGNGDFLYDNNGVVASQRAMLYSQNAYQSEDGFKLTIEYTSGSIEDDESNNFSFGLISDETDLSTYSAFNPFKTETSVYSVGVNLTTDGDATARGMNFTNASNRITLDQSGSRAQFDAGKTTKVTFEIGIGGYWSYRINDVYENSGVLLEGFDLSKNFHVVVYGQDDNGGEKSIQSIQLEKRYAAGERATHIRGTWNSEIHVSLLDDRIKNLKTLDRLGVSFTNGAVLSAEHKVPHKLFDMLAGGDAVAPAWGDLNSDSPDHDNLIEDIMKIKEAGFNVKAYTNSENFVGPNADYLQPFVDSWMAYCDNDPEVQAFINSQPYHTGIWNSTTQQYEDATATYPLRKYMFCYAEFFLKDYALRYGEHFDSWIFDDGGTMEQMGDNATSGVIEEQRIYQAYANAVHAGNPDIPIAFNNSRSTVNYDSYPFAHAVRFEDFTFGHAFGGNNNHAEKVTGNQFNSNYKHVTRMTLTNGYVHDGGNWTWDDKIVGNFHSKLSTTAWKYGATQAWEQDDFNQWNLEAVQAGGSMTWGGSFNRAETSIYDWVYVLLEGLDNYLMANENPGPPNWSRAYTLLPPAYIGQAYQHTLIEGEDFWDPEGDAISAVLPITNAPSWLTITEDASNPGHWILSGVPDEASETLHQFELQATDANSESGVRSVELQVNKANTSLTDPGDGTPVWVSDVIDVELPKFEQLAYTLTRGVEFEDFDGDALTISILSGASWVTLQETAPNVWNLDGVTECSGLNEIVLELSDGINKIETTVAINVVAPQFLGMEMNTIQGASWNLEDDGLGNETYNFSSPRQYYRRAVLYSTDAFQSDEGFELKVNYDTGILTNSGAHNFSFGLVSADTDLANYQGLDPVGYTGLNPFANDTSVYSLGVNLTLNLGAGFQGLNFTDGTAVGNLDVSGTNVQFVDANVPTEVAIKIGKNGEWSYSIAGIEEASGVISGGFDLTKSYHVVIFGQDDNGGGKTIHSVSLNTCLDDGTLGTDDLSEATSLDIYPNPVSTTFQIRNQQGSKIEIYNLLGVLQHQEVVLSNNHTINAQSLVSGMYLVKVINGDDTAVRKIIKR</sequence>